<keyword evidence="12" id="KW-1185">Reference proteome</keyword>
<evidence type="ECO:0000259" key="9">
    <source>
        <dbReference type="Pfam" id="PF02687"/>
    </source>
</evidence>
<feature type="transmembrane region" description="Helical" evidence="8">
    <location>
        <begin position="739"/>
        <end position="768"/>
    </location>
</feature>
<evidence type="ECO:0000259" key="10">
    <source>
        <dbReference type="Pfam" id="PF12704"/>
    </source>
</evidence>
<evidence type="ECO:0000256" key="7">
    <source>
        <dbReference type="SAM" id="MobiDB-lite"/>
    </source>
</evidence>
<feature type="compositionally biased region" description="Gly residues" evidence="7">
    <location>
        <begin position="605"/>
        <end position="622"/>
    </location>
</feature>
<feature type="domain" description="ABC3 transporter permease C-terminal" evidence="9">
    <location>
        <begin position="280"/>
        <end position="402"/>
    </location>
</feature>
<evidence type="ECO:0000256" key="4">
    <source>
        <dbReference type="ARBA" id="ARBA00022989"/>
    </source>
</evidence>
<proteinExistence type="inferred from homology"/>
<keyword evidence="3 8" id="KW-0812">Transmembrane</keyword>
<comment type="subcellular location">
    <subcellularLocation>
        <location evidence="1">Cell membrane</location>
        <topology evidence="1">Multi-pass membrane protein</topology>
    </subcellularLocation>
</comment>
<evidence type="ECO:0000313" key="12">
    <source>
        <dbReference type="Proteomes" id="UP001596380"/>
    </source>
</evidence>
<accession>A0ABW2CTA5</accession>
<evidence type="ECO:0000256" key="5">
    <source>
        <dbReference type="ARBA" id="ARBA00023136"/>
    </source>
</evidence>
<evidence type="ECO:0000256" key="8">
    <source>
        <dbReference type="SAM" id="Phobius"/>
    </source>
</evidence>
<dbReference type="InterPro" id="IPR003838">
    <property type="entry name" value="ABC3_permease_C"/>
</dbReference>
<keyword evidence="2" id="KW-1003">Cell membrane</keyword>
<feature type="region of interest" description="Disordered" evidence="7">
    <location>
        <begin position="599"/>
        <end position="622"/>
    </location>
</feature>
<feature type="transmembrane region" description="Helical" evidence="8">
    <location>
        <begin position="793"/>
        <end position="817"/>
    </location>
</feature>
<dbReference type="EMBL" id="JBHSXS010000033">
    <property type="protein sequence ID" value="MFC6885063.1"/>
    <property type="molecule type" value="Genomic_DNA"/>
</dbReference>
<feature type="domain" description="ABC3 transporter permease C-terminal" evidence="9">
    <location>
        <begin position="747"/>
        <end position="863"/>
    </location>
</feature>
<dbReference type="Pfam" id="PF02687">
    <property type="entry name" value="FtsX"/>
    <property type="match status" value="2"/>
</dbReference>
<evidence type="ECO:0000256" key="2">
    <source>
        <dbReference type="ARBA" id="ARBA00022475"/>
    </source>
</evidence>
<keyword evidence="4 8" id="KW-1133">Transmembrane helix</keyword>
<feature type="transmembrane region" description="Helical" evidence="8">
    <location>
        <begin position="30"/>
        <end position="50"/>
    </location>
</feature>
<gene>
    <name evidence="11" type="ORF">ACFQKB_35280</name>
</gene>
<evidence type="ECO:0000313" key="11">
    <source>
        <dbReference type="EMBL" id="MFC6885063.1"/>
    </source>
</evidence>
<feature type="transmembrane region" description="Helical" evidence="8">
    <location>
        <begin position="277"/>
        <end position="302"/>
    </location>
</feature>
<dbReference type="PANTHER" id="PTHR30572">
    <property type="entry name" value="MEMBRANE COMPONENT OF TRANSPORTER-RELATED"/>
    <property type="match status" value="1"/>
</dbReference>
<dbReference type="Proteomes" id="UP001596380">
    <property type="component" value="Unassembled WGS sequence"/>
</dbReference>
<evidence type="ECO:0000256" key="6">
    <source>
        <dbReference type="ARBA" id="ARBA00038076"/>
    </source>
</evidence>
<feature type="transmembrane region" description="Helical" evidence="8">
    <location>
        <begin position="501"/>
        <end position="521"/>
    </location>
</feature>
<protein>
    <submittedName>
        <fullName evidence="11">ABC transporter permease</fullName>
    </submittedName>
</protein>
<comment type="similarity">
    <text evidence="6">Belongs to the ABC-4 integral membrane protein family.</text>
</comment>
<feature type="domain" description="MacB-like periplasmic core" evidence="10">
    <location>
        <begin position="27"/>
        <end position="244"/>
    </location>
</feature>
<name>A0ABW2CTA5_9ACTN</name>
<evidence type="ECO:0000256" key="1">
    <source>
        <dbReference type="ARBA" id="ARBA00004651"/>
    </source>
</evidence>
<dbReference type="InterPro" id="IPR025857">
    <property type="entry name" value="MacB_PCD"/>
</dbReference>
<sequence length="871" mass="90211">MRRPRGRGAVLFRLVLRGLAAHRARLALSAGAVVVGVAFVAGTLIFTATLDRSFDHAFADLGHGTDTVVRATKAFDDEFGGREAERPVPASALKAVQGAEGVAKAHGVVSGFAAVVDRRGRIVGPEPQTGVDWYEDRDLSRTRLVSGTAPTAADEIAIDDGSAKESGYRIGDRVTVVTRAGTRTFRLAGVFRFGVSGVGSSVAMTAFTPATAHRLLMERPDGYARIDVHAAPGVSQERLRAAVASVLPPGAEAVTGQRATAEQAEPLKDLISAMRKMLLAFALISVFVGSFIIFNTFAMLVAQRTRELALLRAVGASRAQVTRSVLGEAAGVAVAGSTLGIAAGLGLALGLARLMSLVAGEALPFGTPVVPGAALLASYGVGIPVTLAAAYVPARRAARIPPVAALRDAAATGRPLRARAVAGAVLAVAGLMAMGAGMLNDGKTALVLSGGGAAAFFVGVTVASPVISRPAAGLLGWPFARFGGAAGRMGRRNAQRDPRQTAATASALTIGLALIATVSVLTQSMSVSVDRQLEKGLTADYRITGRSRIVPVSPEALAAVARVPGVRTAVPIRDARLRLNGEVRPAMTGTPNQLAAHFHLSFPPGNGGPGQRPGESGRGQGPGDVLLVGRSVASAHGWTVGSRVPGEYQDGAKATFRVVGVYDDGKATAPTAPPMIVDDVAYRRHVPDSQLDRIELTVAPGTDAGAARRSLEAALAPWPNLRLEDRAEIKAGAAKDIDLFLQLVLALLVLSVLIAALGIVNTLALAVVQRTREIGLLRAVGMQRSQLRRMIRYEAVVISVYGAVLGIGTGLVFGVVLQRAMAGEAGMDALAVPYGRLLLYVAFAALIGVLAAVWPARRAARMEVLHAITTE</sequence>
<feature type="transmembrane region" description="Helical" evidence="8">
    <location>
        <begin position="420"/>
        <end position="439"/>
    </location>
</feature>
<feature type="transmembrane region" description="Helical" evidence="8">
    <location>
        <begin position="325"/>
        <end position="349"/>
    </location>
</feature>
<feature type="transmembrane region" description="Helical" evidence="8">
    <location>
        <begin position="445"/>
        <end position="467"/>
    </location>
</feature>
<keyword evidence="5 8" id="KW-0472">Membrane</keyword>
<reference evidence="12" key="1">
    <citation type="journal article" date="2019" name="Int. J. Syst. Evol. Microbiol.">
        <title>The Global Catalogue of Microorganisms (GCM) 10K type strain sequencing project: providing services to taxonomists for standard genome sequencing and annotation.</title>
        <authorList>
            <consortium name="The Broad Institute Genomics Platform"/>
            <consortium name="The Broad Institute Genome Sequencing Center for Infectious Disease"/>
            <person name="Wu L."/>
            <person name="Ma J."/>
        </authorList>
    </citation>
    <scope>NUCLEOTIDE SEQUENCE [LARGE SCALE GENOMIC DNA]</scope>
    <source>
        <strain evidence="12">JCM 3369</strain>
    </source>
</reference>
<feature type="transmembrane region" description="Helical" evidence="8">
    <location>
        <begin position="369"/>
        <end position="392"/>
    </location>
</feature>
<dbReference type="InterPro" id="IPR050250">
    <property type="entry name" value="Macrolide_Exporter_MacB"/>
</dbReference>
<feature type="transmembrane region" description="Helical" evidence="8">
    <location>
        <begin position="837"/>
        <end position="856"/>
    </location>
</feature>
<dbReference type="Pfam" id="PF12704">
    <property type="entry name" value="MacB_PCD"/>
    <property type="match status" value="2"/>
</dbReference>
<comment type="caution">
    <text evidence="11">The sequence shown here is derived from an EMBL/GenBank/DDBJ whole genome shotgun (WGS) entry which is preliminary data.</text>
</comment>
<dbReference type="RefSeq" id="WP_378042342.1">
    <property type="nucleotide sequence ID" value="NZ_JBHSXE010000001.1"/>
</dbReference>
<organism evidence="11 12">
    <name type="scientific">Actinomadura yumaensis</name>
    <dbReference type="NCBI Taxonomy" id="111807"/>
    <lineage>
        <taxon>Bacteria</taxon>
        <taxon>Bacillati</taxon>
        <taxon>Actinomycetota</taxon>
        <taxon>Actinomycetes</taxon>
        <taxon>Streptosporangiales</taxon>
        <taxon>Thermomonosporaceae</taxon>
        <taxon>Actinomadura</taxon>
    </lineage>
</organism>
<dbReference type="PANTHER" id="PTHR30572:SF4">
    <property type="entry name" value="ABC TRANSPORTER PERMEASE YTRF"/>
    <property type="match status" value="1"/>
</dbReference>
<evidence type="ECO:0000256" key="3">
    <source>
        <dbReference type="ARBA" id="ARBA00022692"/>
    </source>
</evidence>
<feature type="domain" description="MacB-like periplasmic core" evidence="10">
    <location>
        <begin position="501"/>
        <end position="713"/>
    </location>
</feature>